<reference evidence="1 2" key="1">
    <citation type="submission" date="2020-09" db="EMBL/GenBank/DDBJ databases">
        <title>De no assembly of potato wild relative species, Solanum commersonii.</title>
        <authorList>
            <person name="Cho K."/>
        </authorList>
    </citation>
    <scope>NUCLEOTIDE SEQUENCE [LARGE SCALE GENOMIC DNA]</scope>
    <source>
        <strain evidence="1">LZ3.2</strain>
        <tissue evidence="1">Leaf</tissue>
    </source>
</reference>
<dbReference type="EMBL" id="JACXVP010000002">
    <property type="protein sequence ID" value="KAG5622430.1"/>
    <property type="molecule type" value="Genomic_DNA"/>
</dbReference>
<accession>A0A9J6ACM0</accession>
<proteinExistence type="predicted"/>
<protein>
    <submittedName>
        <fullName evidence="1">Uncharacterized protein</fullName>
    </submittedName>
</protein>
<dbReference type="AlphaFoldDB" id="A0A9J6ACM0"/>
<name>A0A9J6ACM0_SOLCO</name>
<comment type="caution">
    <text evidence="1">The sequence shown here is derived from an EMBL/GenBank/DDBJ whole genome shotgun (WGS) entry which is preliminary data.</text>
</comment>
<dbReference type="Proteomes" id="UP000824120">
    <property type="component" value="Chromosome 2"/>
</dbReference>
<keyword evidence="2" id="KW-1185">Reference proteome</keyword>
<evidence type="ECO:0000313" key="1">
    <source>
        <dbReference type="EMBL" id="KAG5622430.1"/>
    </source>
</evidence>
<gene>
    <name evidence="1" type="ORF">H5410_007648</name>
</gene>
<organism evidence="1 2">
    <name type="scientific">Solanum commersonii</name>
    <name type="common">Commerson's wild potato</name>
    <name type="synonym">Commerson's nightshade</name>
    <dbReference type="NCBI Taxonomy" id="4109"/>
    <lineage>
        <taxon>Eukaryota</taxon>
        <taxon>Viridiplantae</taxon>
        <taxon>Streptophyta</taxon>
        <taxon>Embryophyta</taxon>
        <taxon>Tracheophyta</taxon>
        <taxon>Spermatophyta</taxon>
        <taxon>Magnoliopsida</taxon>
        <taxon>eudicotyledons</taxon>
        <taxon>Gunneridae</taxon>
        <taxon>Pentapetalae</taxon>
        <taxon>asterids</taxon>
        <taxon>lamiids</taxon>
        <taxon>Solanales</taxon>
        <taxon>Solanaceae</taxon>
        <taxon>Solanoideae</taxon>
        <taxon>Solaneae</taxon>
        <taxon>Solanum</taxon>
    </lineage>
</organism>
<evidence type="ECO:0000313" key="2">
    <source>
        <dbReference type="Proteomes" id="UP000824120"/>
    </source>
</evidence>
<sequence length="67" mass="7320">MRIELASLFELAKQLDLQELNGGDLNNGGFLISDERDAFIGSSSTKKVILYGVIPSLEVAPPRKSEK</sequence>